<dbReference type="PANTHER" id="PTHR43867">
    <property type="entry name" value="CELLULOSE SYNTHASE CATALYTIC SUBUNIT A [UDP-FORMING]"/>
    <property type="match status" value="1"/>
</dbReference>
<keyword evidence="3 10" id="KW-0808">Transferase</keyword>
<dbReference type="GO" id="GO:0016757">
    <property type="term" value="F:glycosyltransferase activity"/>
    <property type="evidence" value="ECO:0007669"/>
    <property type="project" value="UniProtKB-KW"/>
</dbReference>
<evidence type="ECO:0000256" key="2">
    <source>
        <dbReference type="ARBA" id="ARBA00022676"/>
    </source>
</evidence>
<keyword evidence="6 8" id="KW-0472">Membrane</keyword>
<feature type="domain" description="Glycosyltransferase 2-like" evidence="9">
    <location>
        <begin position="362"/>
        <end position="552"/>
    </location>
</feature>
<feature type="transmembrane region" description="Helical" evidence="8">
    <location>
        <begin position="229"/>
        <end position="249"/>
    </location>
</feature>
<evidence type="ECO:0000313" key="11">
    <source>
        <dbReference type="Proteomes" id="UP000321717"/>
    </source>
</evidence>
<proteinExistence type="predicted"/>
<evidence type="ECO:0000313" key="10">
    <source>
        <dbReference type="EMBL" id="GEO83546.1"/>
    </source>
</evidence>
<reference evidence="10 11" key="1">
    <citation type="submission" date="2019-07" db="EMBL/GenBank/DDBJ databases">
        <title>Whole genome shotgun sequence of Rhizobium naphthalenivorans NBRC 107585.</title>
        <authorList>
            <person name="Hosoyama A."/>
            <person name="Uohara A."/>
            <person name="Ohji S."/>
            <person name="Ichikawa N."/>
        </authorList>
    </citation>
    <scope>NUCLEOTIDE SEQUENCE [LARGE SCALE GENOMIC DNA]</scope>
    <source>
        <strain evidence="10 11">NBRC 107585</strain>
    </source>
</reference>
<gene>
    <name evidence="10" type="ORF">RNA01_04780</name>
</gene>
<evidence type="ECO:0000259" key="9">
    <source>
        <dbReference type="Pfam" id="PF13632"/>
    </source>
</evidence>
<comment type="caution">
    <text evidence="10">The sequence shown here is derived from an EMBL/GenBank/DDBJ whole genome shotgun (WGS) entry which is preliminary data.</text>
</comment>
<sequence>MQIGEYGARTQASTGEASAASYGEPVPGKPDEDGARVDALRAEALVLKSLGFSKPLIAHMAKRAAASGTTLEAELLASGQVEEDAYYGALARLAGLAFLKEIPEGSVVDGPGLDSQLTRPCSLRLHDRNQPPLTVIAPEARRIDQLLSSLDRHECLRQSIAIASPTTIRQAAWRAGAERRVRATVRHLVEERPDHSAHRVLTAHQGFWAGSAATGSVALIAVAPTLTALWLHVALSLLYLAALALRLVALTYGRRARQANSPDPLAMIATEDALPVYTVMVALYREAEVVPQLLASLERLDWPRTRLDVKLVCEADDVETLASIRALTPQRHIEIIEVPPMMPRTKPKALSYALAGARGDYLTIFDAEDRPHPGQLREAYGAFCSAPADLACLQAPLIIANMHQSWTSALFALEYAALFRRMLPVLARFRMPLPLGGTSNHFRMGPLKEVGGWDPHNVTEGADLGMRLYRMGYRSATIRRQTLEDAPTTTRVWLGQRTRWFKGWLQTWLVIMRDPARTIDEMGLVAFATFQLLIGGMLVSALSHPLILVFLVSSCVAMLQKPAEAIGALETLLFAVDITNILGSYAAFVALGLTSVTTYERERIGRRWMGVPLYWMMTSYAAWKAVSELRYSPFFWNKTPHQPRQAGDATKMETPQACELCASGTAPP</sequence>
<accession>A0A512HDM0</accession>
<dbReference type="Gene3D" id="3.90.550.10">
    <property type="entry name" value="Spore Coat Polysaccharide Biosynthesis Protein SpsA, Chain A"/>
    <property type="match status" value="1"/>
</dbReference>
<keyword evidence="11" id="KW-1185">Reference proteome</keyword>
<name>A0A512HDM0_9HYPH</name>
<organism evidence="10 11">
    <name type="scientific">Ciceribacter naphthalenivorans</name>
    <dbReference type="NCBI Taxonomy" id="1118451"/>
    <lineage>
        <taxon>Bacteria</taxon>
        <taxon>Pseudomonadati</taxon>
        <taxon>Pseudomonadota</taxon>
        <taxon>Alphaproteobacteria</taxon>
        <taxon>Hyphomicrobiales</taxon>
        <taxon>Rhizobiaceae</taxon>
        <taxon>Ciceribacter</taxon>
    </lineage>
</organism>
<dbReference type="Pfam" id="PF13632">
    <property type="entry name" value="Glyco_trans_2_3"/>
    <property type="match status" value="1"/>
</dbReference>
<evidence type="ECO:0000256" key="3">
    <source>
        <dbReference type="ARBA" id="ARBA00022679"/>
    </source>
</evidence>
<dbReference type="Proteomes" id="UP000321717">
    <property type="component" value="Unassembled WGS sequence"/>
</dbReference>
<feature type="transmembrane region" description="Helical" evidence="8">
    <location>
        <begin position="206"/>
        <end position="223"/>
    </location>
</feature>
<dbReference type="OrthoDB" id="7431422at2"/>
<comment type="subcellular location">
    <subcellularLocation>
        <location evidence="1">Membrane</location>
        <topology evidence="1">Multi-pass membrane protein</topology>
    </subcellularLocation>
</comment>
<feature type="transmembrane region" description="Helical" evidence="8">
    <location>
        <begin position="522"/>
        <end position="552"/>
    </location>
</feature>
<dbReference type="PANTHER" id="PTHR43867:SF2">
    <property type="entry name" value="CELLULOSE SYNTHASE CATALYTIC SUBUNIT A [UDP-FORMING]"/>
    <property type="match status" value="1"/>
</dbReference>
<dbReference type="GO" id="GO:0016020">
    <property type="term" value="C:membrane"/>
    <property type="evidence" value="ECO:0007669"/>
    <property type="project" value="UniProtKB-SubCell"/>
</dbReference>
<evidence type="ECO:0000256" key="8">
    <source>
        <dbReference type="SAM" id="Phobius"/>
    </source>
</evidence>
<evidence type="ECO:0000256" key="6">
    <source>
        <dbReference type="ARBA" id="ARBA00023136"/>
    </source>
</evidence>
<feature type="transmembrane region" description="Helical" evidence="8">
    <location>
        <begin position="572"/>
        <end position="596"/>
    </location>
</feature>
<evidence type="ECO:0000256" key="4">
    <source>
        <dbReference type="ARBA" id="ARBA00022692"/>
    </source>
</evidence>
<dbReference type="InterPro" id="IPR050321">
    <property type="entry name" value="Glycosyltr_2/OpgH_subfam"/>
</dbReference>
<feature type="region of interest" description="Disordered" evidence="7">
    <location>
        <begin position="1"/>
        <end position="34"/>
    </location>
</feature>
<keyword evidence="5 8" id="KW-1133">Transmembrane helix</keyword>
<dbReference type="SUPFAM" id="SSF53448">
    <property type="entry name" value="Nucleotide-diphospho-sugar transferases"/>
    <property type="match status" value="1"/>
</dbReference>
<keyword evidence="2" id="KW-0328">Glycosyltransferase</keyword>
<dbReference type="InterPro" id="IPR029044">
    <property type="entry name" value="Nucleotide-diphossugar_trans"/>
</dbReference>
<protein>
    <submittedName>
        <fullName evidence="10">Glycosyl transferase</fullName>
    </submittedName>
</protein>
<dbReference type="AlphaFoldDB" id="A0A512HDM0"/>
<dbReference type="EMBL" id="BJZP01000002">
    <property type="protein sequence ID" value="GEO83546.1"/>
    <property type="molecule type" value="Genomic_DNA"/>
</dbReference>
<keyword evidence="4 8" id="KW-0812">Transmembrane</keyword>
<dbReference type="InterPro" id="IPR001173">
    <property type="entry name" value="Glyco_trans_2-like"/>
</dbReference>
<evidence type="ECO:0000256" key="7">
    <source>
        <dbReference type="SAM" id="MobiDB-lite"/>
    </source>
</evidence>
<evidence type="ECO:0000256" key="5">
    <source>
        <dbReference type="ARBA" id="ARBA00022989"/>
    </source>
</evidence>
<evidence type="ECO:0000256" key="1">
    <source>
        <dbReference type="ARBA" id="ARBA00004141"/>
    </source>
</evidence>